<name>A0A3L6T4C3_PANMI</name>
<protein>
    <recommendedName>
        <fullName evidence="4">Myb/SANT-like domain-containing protein</fullName>
    </recommendedName>
</protein>
<gene>
    <name evidence="2" type="ORF">C2845_PM03G26970</name>
</gene>
<feature type="region of interest" description="Disordered" evidence="1">
    <location>
        <begin position="108"/>
        <end position="136"/>
    </location>
</feature>
<dbReference type="EMBL" id="PQIB02000002">
    <property type="protein sequence ID" value="RLN33115.1"/>
    <property type="molecule type" value="Genomic_DNA"/>
</dbReference>
<evidence type="ECO:0008006" key="4">
    <source>
        <dbReference type="Google" id="ProtNLM"/>
    </source>
</evidence>
<evidence type="ECO:0000313" key="2">
    <source>
        <dbReference type="EMBL" id="RLN33115.1"/>
    </source>
</evidence>
<dbReference type="STRING" id="4540.A0A3L6T4C3"/>
<proteinExistence type="predicted"/>
<feature type="compositionally biased region" description="Acidic residues" evidence="1">
    <location>
        <begin position="114"/>
        <end position="127"/>
    </location>
</feature>
<dbReference type="Proteomes" id="UP000275267">
    <property type="component" value="Unassembled WGS sequence"/>
</dbReference>
<dbReference type="AlphaFoldDB" id="A0A3L6T4C3"/>
<dbReference type="PANTHER" id="PTHR47069">
    <property type="match status" value="1"/>
</dbReference>
<dbReference type="PANTHER" id="PTHR47069:SF11">
    <property type="entry name" value="OS04G0275550 PROTEIN"/>
    <property type="match status" value="1"/>
</dbReference>
<keyword evidence="3" id="KW-1185">Reference proteome</keyword>
<accession>A0A3L6T4C3</accession>
<organism evidence="2 3">
    <name type="scientific">Panicum miliaceum</name>
    <name type="common">Proso millet</name>
    <name type="synonym">Broomcorn millet</name>
    <dbReference type="NCBI Taxonomy" id="4540"/>
    <lineage>
        <taxon>Eukaryota</taxon>
        <taxon>Viridiplantae</taxon>
        <taxon>Streptophyta</taxon>
        <taxon>Embryophyta</taxon>
        <taxon>Tracheophyta</taxon>
        <taxon>Spermatophyta</taxon>
        <taxon>Magnoliopsida</taxon>
        <taxon>Liliopsida</taxon>
        <taxon>Poales</taxon>
        <taxon>Poaceae</taxon>
        <taxon>PACMAD clade</taxon>
        <taxon>Panicoideae</taxon>
        <taxon>Panicodae</taxon>
        <taxon>Paniceae</taxon>
        <taxon>Panicinae</taxon>
        <taxon>Panicum</taxon>
        <taxon>Panicum sect. Panicum</taxon>
    </lineage>
</organism>
<evidence type="ECO:0000256" key="1">
    <source>
        <dbReference type="SAM" id="MobiDB-lite"/>
    </source>
</evidence>
<evidence type="ECO:0000313" key="3">
    <source>
        <dbReference type="Proteomes" id="UP000275267"/>
    </source>
</evidence>
<reference evidence="3" key="1">
    <citation type="journal article" date="2019" name="Nat. Commun.">
        <title>The genome of broomcorn millet.</title>
        <authorList>
            <person name="Zou C."/>
            <person name="Miki D."/>
            <person name="Li D."/>
            <person name="Tang Q."/>
            <person name="Xiao L."/>
            <person name="Rajput S."/>
            <person name="Deng P."/>
            <person name="Jia W."/>
            <person name="Huang R."/>
            <person name="Zhang M."/>
            <person name="Sun Y."/>
            <person name="Hu J."/>
            <person name="Fu X."/>
            <person name="Schnable P.S."/>
            <person name="Li F."/>
            <person name="Zhang H."/>
            <person name="Feng B."/>
            <person name="Zhu X."/>
            <person name="Liu R."/>
            <person name="Schnable J.C."/>
            <person name="Zhu J.-K."/>
            <person name="Zhang H."/>
        </authorList>
    </citation>
    <scope>NUCLEOTIDE SEQUENCE [LARGE SCALE GENOMIC DNA]</scope>
</reference>
<sequence length="136" mass="15124">MCIEQRAAGTYNGAQMTGEGYQAIVNGLLARKGLVYTCLQVKNQIGVLKNTHSFWRYMQAHTGLGRKPDGSIDADSEFWKTNTEWSPPANEDLLDQLFRGYTVDGSTSFVPGDDYGENLEQEEEEEFQATPTSSTT</sequence>
<dbReference type="OrthoDB" id="693912at2759"/>
<comment type="caution">
    <text evidence="2">The sequence shown here is derived from an EMBL/GenBank/DDBJ whole genome shotgun (WGS) entry which is preliminary data.</text>
</comment>